<protein>
    <submittedName>
        <fullName evidence="1">CRISPR system Cascade subunit CasC</fullName>
    </submittedName>
</protein>
<name>A0A399EQU4_9DEIN</name>
<evidence type="ECO:0000313" key="2">
    <source>
        <dbReference type="Proteomes" id="UP000265800"/>
    </source>
</evidence>
<dbReference type="InterPro" id="IPR010148">
    <property type="entry name" value="CRISPR-assoc_prot_CT1975"/>
</dbReference>
<evidence type="ECO:0000313" key="1">
    <source>
        <dbReference type="EMBL" id="RIH85409.1"/>
    </source>
</evidence>
<dbReference type="Proteomes" id="UP000265800">
    <property type="component" value="Unassembled WGS sequence"/>
</dbReference>
<dbReference type="EMBL" id="QWKZ01000045">
    <property type="protein sequence ID" value="RIH85409.1"/>
    <property type="molecule type" value="Genomic_DNA"/>
</dbReference>
<keyword evidence="2" id="KW-1185">Reference proteome</keyword>
<sequence length="388" mass="43194">MKHLLEIHILQNFAPSNLNRDDTGSPKDAIFGGYRRGRISSQCLKRAVREYVRHNPDGLPKEAMALRTKRLVQVLVEQLKEKGRDEEEARQKVVQALGGMGLKVNPEGKTEYLLFLGEQEVAQIANLIHQHWDSLVAPQAEEEGGKKKAKDAKKAAREAVPDEIKKALGNVLDGGKALDVALFGRMLADLPEKNQYAACQVAHAISTHAIEREFDFYTAVDDLKPDDNAGADMIGTVEFNSACYYRYAAIDLEKLRQNLQGDTELMFKGLEAFLKAFVKAKPSGKQNSFAAHNDPEYVAVTVRREADPRNLANAFEKPVRPSREKSLTEASVERLEAKWQKLAGCYGQNGQVFVLNLTDLEPKLGSPVKSLDELLEKTLETIRTNLGV</sequence>
<dbReference type="AlphaFoldDB" id="A0A399EQU4"/>
<accession>A0A399EQU4</accession>
<dbReference type="Pfam" id="PF09344">
    <property type="entry name" value="Cas_CT1975"/>
    <property type="match status" value="1"/>
</dbReference>
<dbReference type="OrthoDB" id="6063at2"/>
<comment type="caution">
    <text evidence="1">The sequence shown here is derived from an EMBL/GenBank/DDBJ whole genome shotgun (WGS) entry which is preliminary data.</text>
</comment>
<dbReference type="RefSeq" id="WP_119360207.1">
    <property type="nucleotide sequence ID" value="NZ_QWKZ01000045.1"/>
</dbReference>
<dbReference type="NCBIfam" id="TIGR01869">
    <property type="entry name" value="casC_Cse4"/>
    <property type="match status" value="1"/>
</dbReference>
<reference evidence="1 2" key="1">
    <citation type="submission" date="2018-08" db="EMBL/GenBank/DDBJ databases">
        <title>Meiothermus luteus KCTC 52599 genome sequencing project.</title>
        <authorList>
            <person name="Da Costa M.S."/>
            <person name="Albuquerque L."/>
            <person name="Raposo P."/>
            <person name="Froufe H.J.C."/>
            <person name="Barroso C.S."/>
            <person name="Egas C."/>
        </authorList>
    </citation>
    <scope>NUCLEOTIDE SEQUENCE [LARGE SCALE GENOMIC DNA]</scope>
    <source>
        <strain evidence="1 2">KCTC 52599</strain>
    </source>
</reference>
<proteinExistence type="predicted"/>
<gene>
    <name evidence="1" type="primary">casC</name>
    <name evidence="1" type="ORF">Mlute_01578</name>
</gene>
<organism evidence="1 2">
    <name type="scientific">Meiothermus luteus</name>
    <dbReference type="NCBI Taxonomy" id="2026184"/>
    <lineage>
        <taxon>Bacteria</taxon>
        <taxon>Thermotogati</taxon>
        <taxon>Deinococcota</taxon>
        <taxon>Deinococci</taxon>
        <taxon>Thermales</taxon>
        <taxon>Thermaceae</taxon>
        <taxon>Meiothermus</taxon>
    </lineage>
</organism>